<organism evidence="2 3">
    <name type="scientific">Neobacillus cucumis</name>
    <dbReference type="NCBI Taxonomy" id="1740721"/>
    <lineage>
        <taxon>Bacteria</taxon>
        <taxon>Bacillati</taxon>
        <taxon>Bacillota</taxon>
        <taxon>Bacilli</taxon>
        <taxon>Bacillales</taxon>
        <taxon>Bacillaceae</taxon>
        <taxon>Neobacillus</taxon>
    </lineage>
</organism>
<accession>A0A2N5HVS0</accession>
<feature type="transmembrane region" description="Helical" evidence="1">
    <location>
        <begin position="92"/>
        <end position="111"/>
    </location>
</feature>
<comment type="caution">
    <text evidence="2">The sequence shown here is derived from an EMBL/GenBank/DDBJ whole genome shotgun (WGS) entry which is preliminary data.</text>
</comment>
<feature type="transmembrane region" description="Helical" evidence="1">
    <location>
        <begin position="61"/>
        <end position="80"/>
    </location>
</feature>
<evidence type="ECO:0000256" key="1">
    <source>
        <dbReference type="SAM" id="Phobius"/>
    </source>
</evidence>
<protein>
    <submittedName>
        <fullName evidence="2">Uncharacterized protein</fullName>
    </submittedName>
</protein>
<dbReference type="OrthoDB" id="2627420at2"/>
<keyword evidence="1" id="KW-0812">Transmembrane</keyword>
<feature type="transmembrane region" description="Helical" evidence="1">
    <location>
        <begin position="123"/>
        <end position="143"/>
    </location>
</feature>
<keyword evidence="1" id="KW-1133">Transmembrane helix</keyword>
<proteinExistence type="predicted"/>
<keyword evidence="3" id="KW-1185">Reference proteome</keyword>
<reference evidence="2 3" key="1">
    <citation type="submission" date="2017-11" db="EMBL/GenBank/DDBJ databases">
        <title>Comparitive Functional Genomics of Dry Heat Resistant strains isolated from the Viking Spacecraft.</title>
        <authorList>
            <person name="Seuylemezian A."/>
            <person name="Cooper K."/>
            <person name="Vaishampayan P."/>
        </authorList>
    </citation>
    <scope>NUCLEOTIDE SEQUENCE [LARGE SCALE GENOMIC DNA]</scope>
    <source>
        <strain evidence="2 3">V32-6</strain>
    </source>
</reference>
<dbReference type="Proteomes" id="UP000234950">
    <property type="component" value="Unassembled WGS sequence"/>
</dbReference>
<dbReference type="EMBL" id="PGVE01000012">
    <property type="protein sequence ID" value="PLS09596.1"/>
    <property type="molecule type" value="Genomic_DNA"/>
</dbReference>
<sequence>MIGLTVAIVIFNFIALKIRKRLSLSQMAHIWAFTIAFQTVFDVYVDFKLHGYWYFSKGVDWNSFFALIFLVPPVNVIFLNYFPYNQELWKKILYIIGWEMGLLLYEAITLFPEPWGYFHYGWWTLWHSLFVNPILLMILVGYFKWICKLDKRSTVKTEMKY</sequence>
<gene>
    <name evidence="2" type="ORF">CVD27_01810</name>
</gene>
<dbReference type="AlphaFoldDB" id="A0A2N5HVS0"/>
<evidence type="ECO:0000313" key="3">
    <source>
        <dbReference type="Proteomes" id="UP000234950"/>
    </source>
</evidence>
<name>A0A2N5HVS0_9BACI</name>
<feature type="transmembrane region" description="Helical" evidence="1">
    <location>
        <begin position="22"/>
        <end position="41"/>
    </location>
</feature>
<keyword evidence="1" id="KW-0472">Membrane</keyword>
<evidence type="ECO:0000313" key="2">
    <source>
        <dbReference type="EMBL" id="PLS09596.1"/>
    </source>
</evidence>